<evidence type="ECO:0000313" key="3">
    <source>
        <dbReference type="Proteomes" id="UP000283509"/>
    </source>
</evidence>
<keyword evidence="1" id="KW-0472">Membrane</keyword>
<keyword evidence="1" id="KW-0812">Transmembrane</keyword>
<dbReference type="Proteomes" id="UP000283509">
    <property type="component" value="Unassembled WGS sequence"/>
</dbReference>
<accession>A0A3R7PVT6</accession>
<reference evidence="2 3" key="1">
    <citation type="submission" date="2018-04" db="EMBL/GenBank/DDBJ databases">
        <authorList>
            <person name="Zhang X."/>
            <person name="Yuan J."/>
            <person name="Li F."/>
            <person name="Xiang J."/>
        </authorList>
    </citation>
    <scope>NUCLEOTIDE SEQUENCE [LARGE SCALE GENOMIC DNA]</scope>
    <source>
        <tissue evidence="2">Muscle</tissue>
    </source>
</reference>
<name>A0A3R7PVT6_PENVA</name>
<proteinExistence type="predicted"/>
<feature type="transmembrane region" description="Helical" evidence="1">
    <location>
        <begin position="513"/>
        <end position="536"/>
    </location>
</feature>
<protein>
    <submittedName>
        <fullName evidence="2">Uncharacterized protein</fullName>
    </submittedName>
</protein>
<dbReference type="AlphaFoldDB" id="A0A3R7PVT6"/>
<evidence type="ECO:0000313" key="2">
    <source>
        <dbReference type="EMBL" id="ROT84150.1"/>
    </source>
</evidence>
<gene>
    <name evidence="2" type="ORF">C7M84_022671</name>
</gene>
<sequence>MSPSPSSSLCLFPSLCFFPSFHISLSLSLSLFIPSLTHLSLSSSLLFPYTPRSQSQTPSPLGGGRQSGRESRIGRALIHVAKGSAAVSPSFTSVPFRIAPRLPSFASRDNYGTVGTSTRHDRRRPGTSFRDEAHALKRTMYFTSLPNAGASLPLKLFFSFLLLTITSSYSTSFSPVSTSASIFFHSALLPNLLLIDHSPFTNSLPPPLSVTFLPKTPSYCQLLPRRSSRAPPPSPRAPPPKLLHVHLLFTHLTSIGLTSPQPHPRAPPLNLLLIVHLPLNLIPSCTSLLCTLLSCTFLQPSFSLSTSPHFILCTYSSTSSHCPLPQPASSCTSSSTSFSLSTSPSTYLVHLPSLTSFFNYPPPLNLILVSTSSTQYLASQLSTNTPLTTSSSVAPSPPSPSFSLPLLPLNHYPRAPSSSNSFLLLSHLPSTSSSLHFYLKTSFSHGSHSPLNLPIKNLPYYPPVHLLPSNPPSHFIPSLNLILVRQLLLNLLLIIHLPLNLILVHLPQPPSACLVHLLLLVTPHLSLVSSLLALAFTSSSKSSFYSEL</sequence>
<evidence type="ECO:0000256" key="1">
    <source>
        <dbReference type="SAM" id="Phobius"/>
    </source>
</evidence>
<comment type="caution">
    <text evidence="2">The sequence shown here is derived from an EMBL/GenBank/DDBJ whole genome shotgun (WGS) entry which is preliminary data.</text>
</comment>
<reference evidence="2 3" key="2">
    <citation type="submission" date="2019-01" db="EMBL/GenBank/DDBJ databases">
        <title>The decoding of complex shrimp genome reveals the adaptation for benthos swimmer, frequently molting mechanism and breeding impact on genome.</title>
        <authorList>
            <person name="Sun Y."/>
            <person name="Gao Y."/>
            <person name="Yu Y."/>
        </authorList>
    </citation>
    <scope>NUCLEOTIDE SEQUENCE [LARGE SCALE GENOMIC DNA]</scope>
    <source>
        <tissue evidence="2">Muscle</tissue>
    </source>
</reference>
<keyword evidence="1" id="KW-1133">Transmembrane helix</keyword>
<dbReference type="EMBL" id="QCYY01000588">
    <property type="protein sequence ID" value="ROT84150.1"/>
    <property type="molecule type" value="Genomic_DNA"/>
</dbReference>
<feature type="transmembrane region" description="Helical" evidence="1">
    <location>
        <begin position="487"/>
        <end position="506"/>
    </location>
</feature>
<organism evidence="2 3">
    <name type="scientific">Penaeus vannamei</name>
    <name type="common">Whiteleg shrimp</name>
    <name type="synonym">Litopenaeus vannamei</name>
    <dbReference type="NCBI Taxonomy" id="6689"/>
    <lineage>
        <taxon>Eukaryota</taxon>
        <taxon>Metazoa</taxon>
        <taxon>Ecdysozoa</taxon>
        <taxon>Arthropoda</taxon>
        <taxon>Crustacea</taxon>
        <taxon>Multicrustacea</taxon>
        <taxon>Malacostraca</taxon>
        <taxon>Eumalacostraca</taxon>
        <taxon>Eucarida</taxon>
        <taxon>Decapoda</taxon>
        <taxon>Dendrobranchiata</taxon>
        <taxon>Penaeoidea</taxon>
        <taxon>Penaeidae</taxon>
        <taxon>Penaeus</taxon>
    </lineage>
</organism>
<keyword evidence="3" id="KW-1185">Reference proteome</keyword>